<evidence type="ECO:0000313" key="2">
    <source>
        <dbReference type="Proteomes" id="UP000242287"/>
    </source>
</evidence>
<dbReference type="AlphaFoldDB" id="A0A2A9NHZ4"/>
<dbReference type="EMBL" id="KZ302085">
    <property type="protein sequence ID" value="PFH47911.1"/>
    <property type="molecule type" value="Genomic_DNA"/>
</dbReference>
<sequence>MSRGVMYEERTACRSFPRATDRVSVCHHRCHPLRVTVSSCCFMTWSLQAVPCYQYVRILNWRSESP</sequence>
<dbReference type="Proteomes" id="UP000242287">
    <property type="component" value="Unassembled WGS sequence"/>
</dbReference>
<keyword evidence="2" id="KW-1185">Reference proteome</keyword>
<proteinExistence type="predicted"/>
<organism evidence="1 2">
    <name type="scientific">Amanita thiersii Skay4041</name>
    <dbReference type="NCBI Taxonomy" id="703135"/>
    <lineage>
        <taxon>Eukaryota</taxon>
        <taxon>Fungi</taxon>
        <taxon>Dikarya</taxon>
        <taxon>Basidiomycota</taxon>
        <taxon>Agaricomycotina</taxon>
        <taxon>Agaricomycetes</taxon>
        <taxon>Agaricomycetidae</taxon>
        <taxon>Agaricales</taxon>
        <taxon>Pluteineae</taxon>
        <taxon>Amanitaceae</taxon>
        <taxon>Amanita</taxon>
    </lineage>
</organism>
<reference evidence="1 2" key="1">
    <citation type="submission" date="2014-02" db="EMBL/GenBank/DDBJ databases">
        <title>Transposable element dynamics among asymbiotic and ectomycorrhizal Amanita fungi.</title>
        <authorList>
            <consortium name="DOE Joint Genome Institute"/>
            <person name="Hess J."/>
            <person name="Skrede I."/>
            <person name="Wolfe B."/>
            <person name="LaButti K."/>
            <person name="Ohm R.A."/>
            <person name="Grigoriev I.V."/>
            <person name="Pringle A."/>
        </authorList>
    </citation>
    <scope>NUCLEOTIDE SEQUENCE [LARGE SCALE GENOMIC DNA]</scope>
    <source>
        <strain evidence="1 2">SKay4041</strain>
    </source>
</reference>
<protein>
    <submittedName>
        <fullName evidence="1">Uncharacterized protein</fullName>
    </submittedName>
</protein>
<evidence type="ECO:0000313" key="1">
    <source>
        <dbReference type="EMBL" id="PFH47911.1"/>
    </source>
</evidence>
<gene>
    <name evidence="1" type="ORF">AMATHDRAFT_66539</name>
</gene>
<accession>A0A2A9NHZ4</accession>
<name>A0A2A9NHZ4_9AGAR</name>